<organism evidence="1 2">
    <name type="scientific">Trichonephila clavipes</name>
    <name type="common">Golden silk orbweaver</name>
    <name type="synonym">Nephila clavipes</name>
    <dbReference type="NCBI Taxonomy" id="2585209"/>
    <lineage>
        <taxon>Eukaryota</taxon>
        <taxon>Metazoa</taxon>
        <taxon>Ecdysozoa</taxon>
        <taxon>Arthropoda</taxon>
        <taxon>Chelicerata</taxon>
        <taxon>Arachnida</taxon>
        <taxon>Araneae</taxon>
        <taxon>Araneomorphae</taxon>
        <taxon>Entelegynae</taxon>
        <taxon>Araneoidea</taxon>
        <taxon>Nephilidae</taxon>
        <taxon>Trichonephila</taxon>
    </lineage>
</organism>
<gene>
    <name evidence="1" type="ORF">TNCV_4989321</name>
</gene>
<proteinExistence type="predicted"/>
<evidence type="ECO:0000313" key="1">
    <source>
        <dbReference type="EMBL" id="GFY31373.1"/>
    </source>
</evidence>
<keyword evidence="2" id="KW-1185">Reference proteome</keyword>
<evidence type="ECO:0000313" key="2">
    <source>
        <dbReference type="Proteomes" id="UP000887159"/>
    </source>
</evidence>
<name>A0A8X6WAF5_TRICX</name>
<comment type="caution">
    <text evidence="1">The sequence shown here is derived from an EMBL/GenBank/DDBJ whole genome shotgun (WGS) entry which is preliminary data.</text>
</comment>
<dbReference type="AlphaFoldDB" id="A0A8X6WAF5"/>
<dbReference type="EMBL" id="BMAU01021398">
    <property type="protein sequence ID" value="GFY31373.1"/>
    <property type="molecule type" value="Genomic_DNA"/>
</dbReference>
<dbReference type="Proteomes" id="UP000887159">
    <property type="component" value="Unassembled WGS sequence"/>
</dbReference>
<sequence>MLENAQIQQPERTVPTFQRGQKNLRSFPGISVACKARIPNKIEDSCPLDEDDLIEFMADYDNEEVKG</sequence>
<accession>A0A8X6WAF5</accession>
<protein>
    <submittedName>
        <fullName evidence="1">Uncharacterized protein</fullName>
    </submittedName>
</protein>
<reference evidence="1" key="1">
    <citation type="submission" date="2020-08" db="EMBL/GenBank/DDBJ databases">
        <title>Multicomponent nature underlies the extraordinary mechanical properties of spider dragline silk.</title>
        <authorList>
            <person name="Kono N."/>
            <person name="Nakamura H."/>
            <person name="Mori M."/>
            <person name="Yoshida Y."/>
            <person name="Ohtoshi R."/>
            <person name="Malay A.D."/>
            <person name="Moran D.A.P."/>
            <person name="Tomita M."/>
            <person name="Numata K."/>
            <person name="Arakawa K."/>
        </authorList>
    </citation>
    <scope>NUCLEOTIDE SEQUENCE</scope>
</reference>